<dbReference type="AlphaFoldDB" id="A0A149VVP6"/>
<name>A0A149VVP6_9PROT</name>
<reference evidence="1 2" key="1">
    <citation type="submission" date="2016-01" db="EMBL/GenBank/DDBJ databases">
        <title>Genome sequence of the acidophilic iron oxidising Ferrovum strain Z-31.</title>
        <authorList>
            <person name="Poehlein A."/>
            <person name="Ullrich S.R."/>
            <person name="Schloemann M."/>
            <person name="Muehling M."/>
            <person name="Daniel R."/>
        </authorList>
    </citation>
    <scope>NUCLEOTIDE SEQUENCE [LARGE SCALE GENOMIC DNA]</scope>
    <source>
        <strain evidence="1 2">Z-31</strain>
    </source>
</reference>
<dbReference type="Proteomes" id="UP000075653">
    <property type="component" value="Unassembled WGS sequence"/>
</dbReference>
<sequence>MGRMCVQHKSYETRIIERIVEYGPHIPTLCDMLECEGVLDFQHLN</sequence>
<gene>
    <name evidence="1" type="ORF">FEMY_24830</name>
</gene>
<organism evidence="1 2">
    <name type="scientific">Ferrovum myxofaciens</name>
    <dbReference type="NCBI Taxonomy" id="416213"/>
    <lineage>
        <taxon>Bacteria</taxon>
        <taxon>Pseudomonadati</taxon>
        <taxon>Pseudomonadota</taxon>
        <taxon>Betaproteobacteria</taxon>
        <taxon>Ferrovales</taxon>
        <taxon>Ferrovaceae</taxon>
        <taxon>Ferrovum</taxon>
    </lineage>
</organism>
<evidence type="ECO:0000313" key="2">
    <source>
        <dbReference type="Proteomes" id="UP000075653"/>
    </source>
</evidence>
<dbReference type="STRING" id="1789004.FEMY_24830"/>
<keyword evidence="2" id="KW-1185">Reference proteome</keyword>
<accession>A0A149VVP6</accession>
<comment type="caution">
    <text evidence="1">The sequence shown here is derived from an EMBL/GenBank/DDBJ whole genome shotgun (WGS) entry which is preliminary data.</text>
</comment>
<proteinExistence type="predicted"/>
<dbReference type="EMBL" id="LRRD01000182">
    <property type="protein sequence ID" value="KXW57004.1"/>
    <property type="molecule type" value="Genomic_DNA"/>
</dbReference>
<protein>
    <submittedName>
        <fullName evidence="1">Uncharacterized protein</fullName>
    </submittedName>
</protein>
<evidence type="ECO:0000313" key="1">
    <source>
        <dbReference type="EMBL" id="KXW57004.1"/>
    </source>
</evidence>